<dbReference type="RefSeq" id="XP_036263182.1">
    <property type="nucleotide sequence ID" value="XM_036407485.1"/>
</dbReference>
<evidence type="ECO:0000313" key="1">
    <source>
        <dbReference type="EMBL" id="CEG41528.1"/>
    </source>
</evidence>
<evidence type="ECO:0000313" key="2">
    <source>
        <dbReference type="Proteomes" id="UP000054928"/>
    </source>
</evidence>
<organism evidence="1 2">
    <name type="scientific">Plasmopara halstedii</name>
    <name type="common">Downy mildew of sunflower</name>
    <dbReference type="NCBI Taxonomy" id="4781"/>
    <lineage>
        <taxon>Eukaryota</taxon>
        <taxon>Sar</taxon>
        <taxon>Stramenopiles</taxon>
        <taxon>Oomycota</taxon>
        <taxon>Peronosporomycetes</taxon>
        <taxon>Peronosporales</taxon>
        <taxon>Peronosporaceae</taxon>
        <taxon>Plasmopara</taxon>
    </lineage>
</organism>
<dbReference type="GeneID" id="59052587"/>
<sequence>MWYMFSNLNLNHMYLTYLHELQAASLLEMRRQEKSHCSQTQPTHGTRIKAFVSYIVHDGSGKIRCDAYSERGARFKTEIGVGNDDMYSART</sequence>
<protein>
    <submittedName>
        <fullName evidence="1">Uncharacterized protein</fullName>
    </submittedName>
</protein>
<accession>A0A0P1ALD6</accession>
<name>A0A0P1ALD6_PLAHL</name>
<reference evidence="2" key="1">
    <citation type="submission" date="2014-09" db="EMBL/GenBank/DDBJ databases">
        <authorList>
            <person name="Sharma Rahul"/>
            <person name="Thines Marco"/>
        </authorList>
    </citation>
    <scope>NUCLEOTIDE SEQUENCE [LARGE SCALE GENOMIC DNA]</scope>
</reference>
<dbReference type="EMBL" id="CCYD01000553">
    <property type="protein sequence ID" value="CEG41528.1"/>
    <property type="molecule type" value="Genomic_DNA"/>
</dbReference>
<proteinExistence type="predicted"/>
<dbReference type="AlphaFoldDB" id="A0A0P1ALD6"/>
<keyword evidence="2" id="KW-1185">Reference proteome</keyword>
<dbReference type="Proteomes" id="UP000054928">
    <property type="component" value="Unassembled WGS sequence"/>
</dbReference>